<dbReference type="PANTHER" id="PTHR10131:SF151">
    <property type="entry name" value="TNF RECEPTOR ASSOCIATED FACTOR (TRAF) HOMOLOG"/>
    <property type="match status" value="1"/>
</dbReference>
<dbReference type="PIRSF" id="PIRSF015614">
    <property type="entry name" value="TRAF"/>
    <property type="match status" value="1"/>
</dbReference>
<dbReference type="InterPro" id="IPR008974">
    <property type="entry name" value="TRAF-like"/>
</dbReference>
<dbReference type="Pfam" id="PF02176">
    <property type="entry name" value="zf-TRAF"/>
    <property type="match status" value="2"/>
</dbReference>
<feature type="zinc finger region" description="TRAF-type" evidence="7">
    <location>
        <begin position="49"/>
        <end position="101"/>
    </location>
</feature>
<feature type="domain" description="TRAF-type" evidence="9">
    <location>
        <begin position="49"/>
        <end position="101"/>
    </location>
</feature>
<dbReference type="Pfam" id="PF21355">
    <property type="entry name" value="TRAF-mep_MATH"/>
    <property type="match status" value="1"/>
</dbReference>
<dbReference type="STRING" id="51028.A0A0N4V4C4"/>
<dbReference type="InterPro" id="IPR001293">
    <property type="entry name" value="Znf_TRAF"/>
</dbReference>
<dbReference type="EMBL" id="UXUI01007918">
    <property type="protein sequence ID" value="VDD89903.1"/>
    <property type="molecule type" value="Genomic_DNA"/>
</dbReference>
<reference evidence="10 11" key="2">
    <citation type="submission" date="2018-10" db="EMBL/GenBank/DDBJ databases">
        <authorList>
            <consortium name="Pathogen Informatics"/>
        </authorList>
    </citation>
    <scope>NUCLEOTIDE SEQUENCE [LARGE SCALE GENOMIC DNA]</scope>
</reference>
<proteinExistence type="predicted"/>
<dbReference type="PANTHER" id="PTHR10131">
    <property type="entry name" value="TNF RECEPTOR ASSOCIATED FACTOR"/>
    <property type="match status" value="1"/>
</dbReference>
<evidence type="ECO:0000256" key="2">
    <source>
        <dbReference type="ARBA" id="ARBA00022490"/>
    </source>
</evidence>
<dbReference type="InterPro" id="IPR012227">
    <property type="entry name" value="TNF_rcpt-assoc_TRAF_met"/>
</dbReference>
<evidence type="ECO:0000256" key="5">
    <source>
        <dbReference type="ARBA" id="ARBA00022771"/>
    </source>
</evidence>
<keyword evidence="5 7" id="KW-0863">Zinc-finger</keyword>
<evidence type="ECO:0000256" key="4">
    <source>
        <dbReference type="ARBA" id="ARBA00022737"/>
    </source>
</evidence>
<dbReference type="SUPFAM" id="SSF49599">
    <property type="entry name" value="TRAF domain-like"/>
    <property type="match status" value="3"/>
</dbReference>
<dbReference type="InterPro" id="IPR013083">
    <property type="entry name" value="Znf_RING/FYVE/PHD"/>
</dbReference>
<name>A0A0N4V4C4_ENTVE</name>
<keyword evidence="3 7" id="KW-0479">Metal-binding</keyword>
<dbReference type="FunFam" id="2.60.210.10:FF:000017">
    <property type="entry name" value="TNF receptor-associated factor"/>
    <property type="match status" value="1"/>
</dbReference>
<evidence type="ECO:0000313" key="11">
    <source>
        <dbReference type="Proteomes" id="UP000274131"/>
    </source>
</evidence>
<evidence type="ECO:0000313" key="12">
    <source>
        <dbReference type="WBParaSite" id="EVEC_0000497001-mRNA-1"/>
    </source>
</evidence>
<dbReference type="GO" id="GO:0008270">
    <property type="term" value="F:zinc ion binding"/>
    <property type="evidence" value="ECO:0007669"/>
    <property type="project" value="UniProtKB-KW"/>
</dbReference>
<feature type="domain" description="MATH" evidence="8">
    <location>
        <begin position="202"/>
        <end position="351"/>
    </location>
</feature>
<dbReference type="WBParaSite" id="EVEC_0000497001-mRNA-1">
    <property type="protein sequence ID" value="EVEC_0000497001-mRNA-1"/>
    <property type="gene ID" value="EVEC_0000497001"/>
</dbReference>
<evidence type="ECO:0000256" key="7">
    <source>
        <dbReference type="PROSITE-ProRule" id="PRU00207"/>
    </source>
</evidence>
<evidence type="ECO:0000259" key="8">
    <source>
        <dbReference type="PROSITE" id="PS50144"/>
    </source>
</evidence>
<evidence type="ECO:0000256" key="6">
    <source>
        <dbReference type="ARBA" id="ARBA00022833"/>
    </source>
</evidence>
<keyword evidence="6 7" id="KW-0862">Zinc</keyword>
<evidence type="ECO:0000313" key="10">
    <source>
        <dbReference type="EMBL" id="VDD89903.1"/>
    </source>
</evidence>
<dbReference type="InterPro" id="IPR002083">
    <property type="entry name" value="MATH/TRAF_dom"/>
</dbReference>
<dbReference type="PROSITE" id="PS50145">
    <property type="entry name" value="ZF_TRAF"/>
    <property type="match status" value="2"/>
</dbReference>
<dbReference type="AlphaFoldDB" id="A0A0N4V4C4"/>
<dbReference type="InterPro" id="IPR049342">
    <property type="entry name" value="TRAF1-6_MATH_dom"/>
</dbReference>
<feature type="domain" description="TRAF-type" evidence="9">
    <location>
        <begin position="102"/>
        <end position="171"/>
    </location>
</feature>
<dbReference type="Proteomes" id="UP000274131">
    <property type="component" value="Unassembled WGS sequence"/>
</dbReference>
<gene>
    <name evidence="10" type="ORF">EVEC_LOCUS4654</name>
</gene>
<accession>A0A0N4V4C4</accession>
<dbReference type="OrthoDB" id="5574452at2759"/>
<reference evidence="12" key="1">
    <citation type="submission" date="2017-02" db="UniProtKB">
        <authorList>
            <consortium name="WormBaseParasite"/>
        </authorList>
    </citation>
    <scope>IDENTIFICATION</scope>
</reference>
<evidence type="ECO:0000256" key="1">
    <source>
        <dbReference type="ARBA" id="ARBA00004496"/>
    </source>
</evidence>
<dbReference type="Gene3D" id="2.60.210.10">
    <property type="entry name" value="Apoptosis, Tumor Necrosis Factor Receptor Associated Protein 2, Chain A"/>
    <property type="match status" value="1"/>
</dbReference>
<keyword evidence="2" id="KW-0963">Cytoplasm</keyword>
<dbReference type="GO" id="GO:0007165">
    <property type="term" value="P:signal transduction"/>
    <property type="evidence" value="ECO:0007669"/>
    <property type="project" value="InterPro"/>
</dbReference>
<organism evidence="12">
    <name type="scientific">Enterobius vermicularis</name>
    <name type="common">Human pinworm</name>
    <dbReference type="NCBI Taxonomy" id="51028"/>
    <lineage>
        <taxon>Eukaryota</taxon>
        <taxon>Metazoa</taxon>
        <taxon>Ecdysozoa</taxon>
        <taxon>Nematoda</taxon>
        <taxon>Chromadorea</taxon>
        <taxon>Rhabditida</taxon>
        <taxon>Spirurina</taxon>
        <taxon>Oxyuridomorpha</taxon>
        <taxon>Oxyuroidea</taxon>
        <taxon>Oxyuridae</taxon>
        <taxon>Enterobius</taxon>
    </lineage>
</organism>
<sequence length="359" mass="40707">MPARFKAKKDKEVQKKIQGLEVKCSYFDNGCKWTGPLKELQQNFNLQNHTFNCNYADIVCPKGCGEIISKVNQAKHLAEDCGRRVKNCDFCQKEVSVKGMEVHLKVSVIKTFVKTIKICPSFIMDCPFQCGLEQVTREVIKNHLQVCPNAETVCPFAHFGCTYTGGKDNLQEHISSQPILHMSLLCDGVLDLKCLTLEKLYGSQMIWRIDNVKQKQNEARSGARTTIFSNPFMTGRHGYKMLLSASLYGDGTMRGQYLSVFVGIMKGEYDALLDWPFTHRITLTLMDQNPDPDVRNNIIYVIEPSPIAAHKPFLDRPISERNASFGAVKFCELEIAEKFIVDDVMFIKCDVDTSKMHPI</sequence>
<dbReference type="GO" id="GO:0043122">
    <property type="term" value="P:regulation of canonical NF-kappaB signal transduction"/>
    <property type="evidence" value="ECO:0007669"/>
    <property type="project" value="TreeGrafter"/>
</dbReference>
<comment type="subcellular location">
    <subcellularLocation>
        <location evidence="1">Cytoplasm</location>
    </subcellularLocation>
</comment>
<dbReference type="CDD" id="cd00270">
    <property type="entry name" value="MATH_TRAF_C"/>
    <property type="match status" value="1"/>
</dbReference>
<dbReference type="GO" id="GO:0005737">
    <property type="term" value="C:cytoplasm"/>
    <property type="evidence" value="ECO:0007669"/>
    <property type="project" value="UniProtKB-SubCell"/>
</dbReference>
<feature type="zinc finger region" description="TRAF-type" evidence="7">
    <location>
        <begin position="102"/>
        <end position="171"/>
    </location>
</feature>
<evidence type="ECO:0000259" key="9">
    <source>
        <dbReference type="PROSITE" id="PS50145"/>
    </source>
</evidence>
<dbReference type="PROSITE" id="PS50144">
    <property type="entry name" value="MATH"/>
    <property type="match status" value="1"/>
</dbReference>
<evidence type="ECO:0000256" key="3">
    <source>
        <dbReference type="ARBA" id="ARBA00022723"/>
    </source>
</evidence>
<dbReference type="Gene3D" id="3.30.40.10">
    <property type="entry name" value="Zinc/RING finger domain, C3HC4 (zinc finger)"/>
    <property type="match status" value="2"/>
</dbReference>
<keyword evidence="4" id="KW-0677">Repeat</keyword>
<keyword evidence="11" id="KW-1185">Reference proteome</keyword>
<protein>
    <submittedName>
        <fullName evidence="12">TNF receptor-associated factor 4</fullName>
    </submittedName>
</protein>
<dbReference type="SMART" id="SM00061">
    <property type="entry name" value="MATH"/>
    <property type="match status" value="1"/>
</dbReference>
<dbReference type="GO" id="GO:0042981">
    <property type="term" value="P:regulation of apoptotic process"/>
    <property type="evidence" value="ECO:0007669"/>
    <property type="project" value="InterPro"/>
</dbReference>